<dbReference type="EMBL" id="CP023445">
    <property type="protein sequence ID" value="ATE56002.1"/>
    <property type="molecule type" value="Genomic_DNA"/>
</dbReference>
<name>A0A290ZAJ4_9PSEU</name>
<evidence type="ECO:0000313" key="5">
    <source>
        <dbReference type="Proteomes" id="UP000218505"/>
    </source>
</evidence>
<dbReference type="Gene3D" id="3.60.40.10">
    <property type="entry name" value="PPM-type phosphatase domain"/>
    <property type="match status" value="1"/>
</dbReference>
<proteinExistence type="predicted"/>
<dbReference type="SMART" id="SM00331">
    <property type="entry name" value="PP2C_SIG"/>
    <property type="match status" value="1"/>
</dbReference>
<feature type="domain" description="PPM-type phosphatase" evidence="3">
    <location>
        <begin position="309"/>
        <end position="530"/>
    </location>
</feature>
<evidence type="ECO:0000313" key="4">
    <source>
        <dbReference type="EMBL" id="ATE56002.1"/>
    </source>
</evidence>
<organism evidence="4 5">
    <name type="scientific">Actinosynnema pretiosum</name>
    <dbReference type="NCBI Taxonomy" id="42197"/>
    <lineage>
        <taxon>Bacteria</taxon>
        <taxon>Bacillati</taxon>
        <taxon>Actinomycetota</taxon>
        <taxon>Actinomycetes</taxon>
        <taxon>Pseudonocardiales</taxon>
        <taxon>Pseudonocardiaceae</taxon>
        <taxon>Actinosynnema</taxon>
    </lineage>
</organism>
<dbReference type="Proteomes" id="UP000218505">
    <property type="component" value="Chromosome"/>
</dbReference>
<keyword evidence="5" id="KW-1185">Reference proteome</keyword>
<dbReference type="InterPro" id="IPR003018">
    <property type="entry name" value="GAF"/>
</dbReference>
<dbReference type="SUPFAM" id="SSF55781">
    <property type="entry name" value="GAF domain-like"/>
    <property type="match status" value="1"/>
</dbReference>
<evidence type="ECO:0000259" key="2">
    <source>
        <dbReference type="SMART" id="SM00065"/>
    </source>
</evidence>
<reference evidence="4" key="1">
    <citation type="submission" date="2017-09" db="EMBL/GenBank/DDBJ databases">
        <title>Complete Genome Sequence of ansamitocin-producing Bacterium Actinosynnema pretiosum X47.</title>
        <authorList>
            <person name="Cao G."/>
            <person name="Zong G."/>
            <person name="Zhong C."/>
            <person name="Fu J."/>
        </authorList>
    </citation>
    <scope>NUCLEOTIDE SEQUENCE [LARGE SCALE GENOMIC DNA]</scope>
    <source>
        <strain evidence="4">X47</strain>
    </source>
</reference>
<feature type="domain" description="GAF" evidence="2">
    <location>
        <begin position="128"/>
        <end position="291"/>
    </location>
</feature>
<dbReference type="InterPro" id="IPR001932">
    <property type="entry name" value="PPM-type_phosphatase-like_dom"/>
</dbReference>
<dbReference type="InterPro" id="IPR052016">
    <property type="entry name" value="Bact_Sigma-Reg"/>
</dbReference>
<dbReference type="Gene3D" id="3.30.450.40">
    <property type="match status" value="1"/>
</dbReference>
<dbReference type="SUPFAM" id="SSF81606">
    <property type="entry name" value="PP2C-like"/>
    <property type="match status" value="1"/>
</dbReference>
<dbReference type="Pfam" id="PF01590">
    <property type="entry name" value="GAF"/>
    <property type="match status" value="1"/>
</dbReference>
<sequence>MILVGEDRVVSSTHVDNDTAWRSAPCPALLVGPDGVVLGLNRAASTLLPSIVEGGRLDDGWLADAHRHHLEPAAAGAAAEAGALITGDFGPRSFAAHPVDHGGGTVAWWLVEDTERRGALAELAVERERAALLDEMSSALFTSLNVERCARVAVRLAAAHLADAALIISPGGRDYPVTRCARGESPAHTRIVIDPDEVPGLGEALRGFPPVPSRWIDPSAAPDWLLPDGFGEAGSILVTPLPGHGVPAGALILVRRTAVRGFSPDEEAFARLFAARAGVAMSAARMFAQQASITETLMRELLPPTLTHVGGVEFAGRYRPSQDTERVGGDFYDVHEGENGESLVVLGDVCGKGLEAAVLTGKVRTALQVLLPMADDHHRMLTLLNEALLNNGSTRFVTLVLASVTREGTSVRLRLTSAGHPPPLIVRAGGEVEEADTTGTLIGVLPEIESTTAEVVLGPGETCLLYTDGITEARGGPMDTAMFGESRLRRALAECAGMPAEAVVEHVQMLAAHWVGASDHDDMAVLAVTAPRGQHLTAVGGHGPGRFTS</sequence>
<dbReference type="PANTHER" id="PTHR43156:SF2">
    <property type="entry name" value="STAGE II SPORULATION PROTEIN E"/>
    <property type="match status" value="1"/>
</dbReference>
<dbReference type="KEGG" id="apre:CNX65_24260"/>
<gene>
    <name evidence="4" type="ORF">CNX65_24260</name>
</gene>
<evidence type="ECO:0000259" key="3">
    <source>
        <dbReference type="SMART" id="SM00331"/>
    </source>
</evidence>
<dbReference type="InterPro" id="IPR029016">
    <property type="entry name" value="GAF-like_dom_sf"/>
</dbReference>
<protein>
    <submittedName>
        <fullName evidence="4">Serine/threonine protein phosphatase</fullName>
    </submittedName>
</protein>
<dbReference type="SMART" id="SM00065">
    <property type="entry name" value="GAF"/>
    <property type="match status" value="1"/>
</dbReference>
<dbReference type="PANTHER" id="PTHR43156">
    <property type="entry name" value="STAGE II SPORULATION PROTEIN E-RELATED"/>
    <property type="match status" value="1"/>
</dbReference>
<evidence type="ECO:0000256" key="1">
    <source>
        <dbReference type="ARBA" id="ARBA00022801"/>
    </source>
</evidence>
<dbReference type="InterPro" id="IPR036457">
    <property type="entry name" value="PPM-type-like_dom_sf"/>
</dbReference>
<dbReference type="GO" id="GO:0016791">
    <property type="term" value="F:phosphatase activity"/>
    <property type="evidence" value="ECO:0007669"/>
    <property type="project" value="TreeGrafter"/>
</dbReference>
<accession>A0A290ZAJ4</accession>
<dbReference type="Pfam" id="PF07228">
    <property type="entry name" value="SpoIIE"/>
    <property type="match status" value="1"/>
</dbReference>
<keyword evidence="1" id="KW-0378">Hydrolase</keyword>
<dbReference type="AlphaFoldDB" id="A0A290ZAJ4"/>